<accession>A0ABU7RTP2</accession>
<evidence type="ECO:0008006" key="4">
    <source>
        <dbReference type="Google" id="ProtNLM"/>
    </source>
</evidence>
<gene>
    <name evidence="2" type="ORF">V1633_15465</name>
</gene>
<dbReference type="EMBL" id="JAZGQK010000012">
    <property type="protein sequence ID" value="MEE6259887.1"/>
    <property type="molecule type" value="Genomic_DNA"/>
</dbReference>
<feature type="compositionally biased region" description="Pro residues" evidence="1">
    <location>
        <begin position="104"/>
        <end position="122"/>
    </location>
</feature>
<reference evidence="2 3" key="1">
    <citation type="submission" date="2024-01" db="EMBL/GenBank/DDBJ databases">
        <title>Genome insights into Plantactinospora sonchi sp. nov.</title>
        <authorList>
            <person name="Wang L."/>
        </authorList>
    </citation>
    <scope>NUCLEOTIDE SEQUENCE [LARGE SCALE GENOMIC DNA]</scope>
    <source>
        <strain evidence="2 3">NEAU-QY2</strain>
    </source>
</reference>
<evidence type="ECO:0000313" key="2">
    <source>
        <dbReference type="EMBL" id="MEE6259887.1"/>
    </source>
</evidence>
<name>A0ABU7RTP2_9ACTN</name>
<organism evidence="2 3">
    <name type="scientific">Plantactinospora sonchi</name>
    <dbReference type="NCBI Taxonomy" id="1544735"/>
    <lineage>
        <taxon>Bacteria</taxon>
        <taxon>Bacillati</taxon>
        <taxon>Actinomycetota</taxon>
        <taxon>Actinomycetes</taxon>
        <taxon>Micromonosporales</taxon>
        <taxon>Micromonosporaceae</taxon>
        <taxon>Plantactinospora</taxon>
    </lineage>
</organism>
<protein>
    <recommendedName>
        <fullName evidence="4">DUF222 domain-containing protein</fullName>
    </recommendedName>
</protein>
<sequence length="288" mass="30159">MSIIEELGAQVRAASDDLPIGLVVEALDRLKLASERLRWVRQESVDPLGVPELAAATEHAETAGHAIRLAQDQLATYLAAIGLGRDGTPAARPPGPAGQRPGPGGAPPAGGPPPPPPRPPRPGGAVRGAELFDGRDAPAVEPDREITDAEELLRRVTTGVRSGDRGRLQTELRAVEANIGLGLASVAPPVLRDLATTLLGHPPRAADLPRLRREVGGRVTDLLPNLPPAVLDSLLSRICRMPPPKTPVEQPHPADPAVAAGIVTGLLMQRLGVDQRPVTARAPRDTHA</sequence>
<feature type="region of interest" description="Disordered" evidence="1">
    <location>
        <begin position="85"/>
        <end position="144"/>
    </location>
</feature>
<dbReference type="RefSeq" id="WP_331215003.1">
    <property type="nucleotide sequence ID" value="NZ_JAZGQK010000012.1"/>
</dbReference>
<comment type="caution">
    <text evidence="2">The sequence shown here is derived from an EMBL/GenBank/DDBJ whole genome shotgun (WGS) entry which is preliminary data.</text>
</comment>
<evidence type="ECO:0000313" key="3">
    <source>
        <dbReference type="Proteomes" id="UP001332243"/>
    </source>
</evidence>
<dbReference type="Proteomes" id="UP001332243">
    <property type="component" value="Unassembled WGS sequence"/>
</dbReference>
<evidence type="ECO:0000256" key="1">
    <source>
        <dbReference type="SAM" id="MobiDB-lite"/>
    </source>
</evidence>
<keyword evidence="3" id="KW-1185">Reference proteome</keyword>
<feature type="compositionally biased region" description="Basic and acidic residues" evidence="1">
    <location>
        <begin position="130"/>
        <end position="144"/>
    </location>
</feature>
<proteinExistence type="predicted"/>